<evidence type="ECO:0000313" key="2">
    <source>
        <dbReference type="Proteomes" id="UP000276133"/>
    </source>
</evidence>
<reference evidence="1 2" key="1">
    <citation type="journal article" date="2018" name="Sci. Rep.">
        <title>Genomic signatures of local adaptation to the degree of environmental predictability in rotifers.</title>
        <authorList>
            <person name="Franch-Gras L."/>
            <person name="Hahn C."/>
            <person name="Garcia-Roger E.M."/>
            <person name="Carmona M.J."/>
            <person name="Serra M."/>
            <person name="Gomez A."/>
        </authorList>
    </citation>
    <scope>NUCLEOTIDE SEQUENCE [LARGE SCALE GENOMIC DNA]</scope>
    <source>
        <strain evidence="1">HYR1</strain>
    </source>
</reference>
<dbReference type="EMBL" id="REGN01004805">
    <property type="protein sequence ID" value="RNA16123.1"/>
    <property type="molecule type" value="Genomic_DNA"/>
</dbReference>
<keyword evidence="2" id="KW-1185">Reference proteome</keyword>
<evidence type="ECO:0000313" key="1">
    <source>
        <dbReference type="EMBL" id="RNA16123.1"/>
    </source>
</evidence>
<dbReference type="AlphaFoldDB" id="A0A3M7QXU9"/>
<organism evidence="1 2">
    <name type="scientific">Brachionus plicatilis</name>
    <name type="common">Marine rotifer</name>
    <name type="synonym">Brachionus muelleri</name>
    <dbReference type="NCBI Taxonomy" id="10195"/>
    <lineage>
        <taxon>Eukaryota</taxon>
        <taxon>Metazoa</taxon>
        <taxon>Spiralia</taxon>
        <taxon>Gnathifera</taxon>
        <taxon>Rotifera</taxon>
        <taxon>Eurotatoria</taxon>
        <taxon>Monogononta</taxon>
        <taxon>Pseudotrocha</taxon>
        <taxon>Ploima</taxon>
        <taxon>Brachionidae</taxon>
        <taxon>Brachionus</taxon>
    </lineage>
</organism>
<comment type="caution">
    <text evidence="1">The sequence shown here is derived from an EMBL/GenBank/DDBJ whole genome shotgun (WGS) entry which is preliminary data.</text>
</comment>
<name>A0A3M7QXU9_BRAPC</name>
<proteinExistence type="predicted"/>
<protein>
    <submittedName>
        <fullName evidence="1">Uncharacterized protein</fullName>
    </submittedName>
</protein>
<accession>A0A3M7QXU9</accession>
<gene>
    <name evidence="1" type="ORF">BpHYR1_023676</name>
</gene>
<dbReference type="Proteomes" id="UP000276133">
    <property type="component" value="Unassembled WGS sequence"/>
</dbReference>
<sequence length="185" mass="21936">MLFMLFNLDYFKIFIKEERDALKNLHRDFILKLKIWIEIFFNTVVLGLLDFTLIYVKIKIAIEKSILAELLQNNYLREKKAFIYLMCRFDKLISCNFTEIYKKIPKIMSSSLVPYTDFRGNDLVLDIPLQRNHKTKFKKKLKLLRISQNIQYCYLFNLNSILKHSTCWVTDEGSPEGSGKKSTEG</sequence>